<dbReference type="Proteomes" id="UP001642360">
    <property type="component" value="Unassembled WGS sequence"/>
</dbReference>
<gene>
    <name evidence="2" type="ORF">ILEXP_LOCUS16031</name>
</gene>
<protein>
    <submittedName>
        <fullName evidence="2">Uncharacterized protein</fullName>
    </submittedName>
</protein>
<dbReference type="AlphaFoldDB" id="A0ABC8RTE2"/>
<keyword evidence="3" id="KW-1185">Reference proteome</keyword>
<sequence>MDPEVVMNLFDSCWFSFEIFKKQSHNSDSSNPETNPDHKTQENPSESKLSSLPTIHMRSKSDQLSSFNSDFLSPNSVLFTPHLQTILSGKEVMEEEPRTEQHIEEFQEKRETNMRRRTKKKMSKSLSELEFEEIKGFMDLGFVFSEEDKVSSLVEILPGLQRLGKRECEQREITAAVESSVPRPYLSESWEDLDRRQREHRLINWRVPDLSNEIGIKDSLKWWAHTVASTVR</sequence>
<proteinExistence type="predicted"/>
<feature type="region of interest" description="Disordered" evidence="1">
    <location>
        <begin position="24"/>
        <end position="53"/>
    </location>
</feature>
<reference evidence="2 3" key="1">
    <citation type="submission" date="2024-02" db="EMBL/GenBank/DDBJ databases">
        <authorList>
            <person name="Vignale AGUSTIN F."/>
            <person name="Sosa J E."/>
            <person name="Modenutti C."/>
        </authorList>
    </citation>
    <scope>NUCLEOTIDE SEQUENCE [LARGE SCALE GENOMIC DNA]</scope>
</reference>
<evidence type="ECO:0000313" key="2">
    <source>
        <dbReference type="EMBL" id="CAK9148102.1"/>
    </source>
</evidence>
<organism evidence="2 3">
    <name type="scientific">Ilex paraguariensis</name>
    <name type="common">yerba mate</name>
    <dbReference type="NCBI Taxonomy" id="185542"/>
    <lineage>
        <taxon>Eukaryota</taxon>
        <taxon>Viridiplantae</taxon>
        <taxon>Streptophyta</taxon>
        <taxon>Embryophyta</taxon>
        <taxon>Tracheophyta</taxon>
        <taxon>Spermatophyta</taxon>
        <taxon>Magnoliopsida</taxon>
        <taxon>eudicotyledons</taxon>
        <taxon>Gunneridae</taxon>
        <taxon>Pentapetalae</taxon>
        <taxon>asterids</taxon>
        <taxon>campanulids</taxon>
        <taxon>Aquifoliales</taxon>
        <taxon>Aquifoliaceae</taxon>
        <taxon>Ilex</taxon>
    </lineage>
</organism>
<dbReference type="EMBL" id="CAUOFW020001725">
    <property type="protein sequence ID" value="CAK9148102.1"/>
    <property type="molecule type" value="Genomic_DNA"/>
</dbReference>
<accession>A0ABC8RTE2</accession>
<evidence type="ECO:0000256" key="1">
    <source>
        <dbReference type="SAM" id="MobiDB-lite"/>
    </source>
</evidence>
<feature type="compositionally biased region" description="Polar residues" evidence="1">
    <location>
        <begin position="42"/>
        <end position="53"/>
    </location>
</feature>
<comment type="caution">
    <text evidence="2">The sequence shown here is derived from an EMBL/GenBank/DDBJ whole genome shotgun (WGS) entry which is preliminary data.</text>
</comment>
<evidence type="ECO:0000313" key="3">
    <source>
        <dbReference type="Proteomes" id="UP001642360"/>
    </source>
</evidence>
<name>A0ABC8RTE2_9AQUA</name>
<dbReference type="PANTHER" id="PTHR33785">
    <property type="entry name" value="OS06G0550800 PROTEIN"/>
    <property type="match status" value="1"/>
</dbReference>
<dbReference type="PANTHER" id="PTHR33785:SF12">
    <property type="entry name" value="DUF1685 FAMILY PROTEIN"/>
    <property type="match status" value="1"/>
</dbReference>